<dbReference type="SMART" id="SM00360">
    <property type="entry name" value="RRM"/>
    <property type="match status" value="2"/>
</dbReference>
<evidence type="ECO:0000313" key="4">
    <source>
        <dbReference type="EMBL" id="EER02579.1"/>
    </source>
</evidence>
<accession>C5LL15</accession>
<feature type="compositionally biased region" description="Basic and acidic residues" evidence="2">
    <location>
        <begin position="84"/>
        <end position="95"/>
    </location>
</feature>
<dbReference type="SUPFAM" id="SSF54928">
    <property type="entry name" value="RNA-binding domain, RBD"/>
    <property type="match status" value="1"/>
</dbReference>
<feature type="compositionally biased region" description="Basic residues" evidence="2">
    <location>
        <begin position="68"/>
        <end position="79"/>
    </location>
</feature>
<dbReference type="Proteomes" id="UP000007800">
    <property type="component" value="Unassembled WGS sequence"/>
</dbReference>
<dbReference type="AlphaFoldDB" id="C5LL15"/>
<dbReference type="OrthoDB" id="5411533at2759"/>
<keyword evidence="1" id="KW-0694">RNA-binding</keyword>
<feature type="domain" description="RRM" evidence="3">
    <location>
        <begin position="155"/>
        <end position="233"/>
    </location>
</feature>
<organism evidence="5">
    <name type="scientific">Perkinsus marinus (strain ATCC 50983 / TXsc)</name>
    <dbReference type="NCBI Taxonomy" id="423536"/>
    <lineage>
        <taxon>Eukaryota</taxon>
        <taxon>Sar</taxon>
        <taxon>Alveolata</taxon>
        <taxon>Perkinsozoa</taxon>
        <taxon>Perkinsea</taxon>
        <taxon>Perkinsida</taxon>
        <taxon>Perkinsidae</taxon>
        <taxon>Perkinsus</taxon>
    </lineage>
</organism>
<protein>
    <submittedName>
        <fullName evidence="4">Splicing factor, putative</fullName>
    </submittedName>
</protein>
<keyword evidence="5" id="KW-1185">Reference proteome</keyword>
<dbReference type="PANTHER" id="PTHR48036">
    <property type="entry name" value="SPLICING FACTOR (PAD-1), PUTATIVE (AFU_ORTHOLOGUE AFUA_1G15810)-RELATED"/>
    <property type="match status" value="1"/>
</dbReference>
<evidence type="ECO:0000256" key="1">
    <source>
        <dbReference type="PROSITE-ProRule" id="PRU00176"/>
    </source>
</evidence>
<dbReference type="InterPro" id="IPR006509">
    <property type="entry name" value="RBM39_SF"/>
</dbReference>
<dbReference type="InParanoid" id="C5LL15"/>
<dbReference type="GO" id="GO:0003723">
    <property type="term" value="F:RNA binding"/>
    <property type="evidence" value="ECO:0007669"/>
    <property type="project" value="UniProtKB-UniRule"/>
</dbReference>
<dbReference type="PROSITE" id="PS50102">
    <property type="entry name" value="RRM"/>
    <property type="match status" value="2"/>
</dbReference>
<dbReference type="Gene3D" id="3.30.70.330">
    <property type="match status" value="2"/>
</dbReference>
<name>C5LL15_PERM5</name>
<evidence type="ECO:0000259" key="3">
    <source>
        <dbReference type="PROSITE" id="PS50102"/>
    </source>
</evidence>
<feature type="region of interest" description="Disordered" evidence="2">
    <location>
        <begin position="15"/>
        <end position="139"/>
    </location>
</feature>
<dbReference type="RefSeq" id="XP_002769861.1">
    <property type="nucleotide sequence ID" value="XM_002769815.1"/>
</dbReference>
<dbReference type="InterPro" id="IPR000504">
    <property type="entry name" value="RRM_dom"/>
</dbReference>
<dbReference type="InterPro" id="IPR035979">
    <property type="entry name" value="RBD_domain_sf"/>
</dbReference>
<feature type="domain" description="RRM" evidence="3">
    <location>
        <begin position="254"/>
        <end position="335"/>
    </location>
</feature>
<gene>
    <name evidence="4" type="ORF">Pmar_PMAR005920</name>
</gene>
<evidence type="ECO:0000256" key="2">
    <source>
        <dbReference type="SAM" id="MobiDB-lite"/>
    </source>
</evidence>
<dbReference type="EMBL" id="GG683038">
    <property type="protein sequence ID" value="EER02579.1"/>
    <property type="molecule type" value="Genomic_DNA"/>
</dbReference>
<feature type="compositionally biased region" description="Polar residues" evidence="2">
    <location>
        <begin position="35"/>
        <end position="52"/>
    </location>
</feature>
<dbReference type="Pfam" id="PF00076">
    <property type="entry name" value="RRM_1"/>
    <property type="match status" value="2"/>
</dbReference>
<reference evidence="4 5" key="1">
    <citation type="submission" date="2008-07" db="EMBL/GenBank/DDBJ databases">
        <authorList>
            <person name="El-Sayed N."/>
            <person name="Caler E."/>
            <person name="Inman J."/>
            <person name="Amedeo P."/>
            <person name="Hass B."/>
            <person name="Wortman J."/>
        </authorList>
    </citation>
    <scope>NUCLEOTIDE SEQUENCE [LARGE SCALE GENOMIC DNA]</scope>
    <source>
        <strain evidence="5">ATCC 50983 / TXsc</strain>
    </source>
</reference>
<proteinExistence type="predicted"/>
<dbReference type="InterPro" id="IPR012677">
    <property type="entry name" value="Nucleotide-bd_a/b_plait_sf"/>
</dbReference>
<evidence type="ECO:0000313" key="5">
    <source>
        <dbReference type="Proteomes" id="UP000007800"/>
    </source>
</evidence>
<dbReference type="GO" id="GO:0006397">
    <property type="term" value="P:mRNA processing"/>
    <property type="evidence" value="ECO:0007669"/>
    <property type="project" value="InterPro"/>
</dbReference>
<dbReference type="GO" id="GO:0005634">
    <property type="term" value="C:nucleus"/>
    <property type="evidence" value="ECO:0007669"/>
    <property type="project" value="InterPro"/>
</dbReference>
<sequence>MDDLDFEQVEQLMEQQQGRVDDGYYHNNEVPTIPRRSSTQRYDGNYNNTSPNSRRRMPLEQVEGERQHYHHRSDSRRRGPSSSTREEDRRGSNRDYHHRSRSYRREDQHHHHHGGGGGGQEEEEEHRSGGGGGQHRGGIGDERVRMVQQAHRDDCTVMVMGIHPKCTEKEVYVFMSQNAGKVRDVQVIRDPRTNRSKGVAYVEFYTPDSILKALACNGQALMGHPIRIQASQAEKNRAAEAARVVQNQQQDLPMRVYVGGLTGVLIHLQESEIRKLFAPFGDIQCIEIAKSPYTGRPRGFAFVIYSRACDARVAIAAMHKYRIADTTLEVGYLASAVNTALLSQMDNTTPDGSSMVSHGVVPMY</sequence>
<dbReference type="GeneID" id="9047806"/>